<evidence type="ECO:0000313" key="2">
    <source>
        <dbReference type="EMBL" id="MBP1901037.1"/>
    </source>
</evidence>
<dbReference type="AlphaFoldDB" id="A0A8J7R6U8"/>
<comment type="caution">
    <text evidence="2">The sequence shown here is derived from an EMBL/GenBank/DDBJ whole genome shotgun (WGS) entry which is preliminary data.</text>
</comment>
<reference evidence="2 3" key="1">
    <citation type="submission" date="2021-03" db="EMBL/GenBank/DDBJ databases">
        <title>Genomic Encyclopedia of Type Strains, Phase IV (KMG-IV): sequencing the most valuable type-strain genomes for metagenomic binning, comparative biology and taxonomic classification.</title>
        <authorList>
            <person name="Goeker M."/>
        </authorList>
    </citation>
    <scope>NUCLEOTIDE SEQUENCE [LARGE SCALE GENOMIC DNA]</scope>
    <source>
        <strain evidence="2 3">DSM 12287</strain>
    </source>
</reference>
<accession>A0A8J7R6U8</accession>
<protein>
    <submittedName>
        <fullName evidence="2">Uncharacterized protein</fullName>
    </submittedName>
</protein>
<evidence type="ECO:0000256" key="1">
    <source>
        <dbReference type="SAM" id="MobiDB-lite"/>
    </source>
</evidence>
<proteinExistence type="predicted"/>
<organism evidence="2 3">
    <name type="scientific">Halorubrum trapanicum</name>
    <dbReference type="NCBI Taxonomy" id="29284"/>
    <lineage>
        <taxon>Archaea</taxon>
        <taxon>Methanobacteriati</taxon>
        <taxon>Methanobacteriota</taxon>
        <taxon>Stenosarchaea group</taxon>
        <taxon>Halobacteria</taxon>
        <taxon>Halobacteriales</taxon>
        <taxon>Haloferacaceae</taxon>
        <taxon>Halorubrum</taxon>
    </lineage>
</organism>
<dbReference type="EMBL" id="JAGGKE010000002">
    <property type="protein sequence ID" value="MBP1901037.1"/>
    <property type="molecule type" value="Genomic_DNA"/>
</dbReference>
<keyword evidence="3" id="KW-1185">Reference proteome</keyword>
<name>A0A8J7R6U8_9EURY</name>
<dbReference type="Proteomes" id="UP000770586">
    <property type="component" value="Unassembled WGS sequence"/>
</dbReference>
<evidence type="ECO:0000313" key="3">
    <source>
        <dbReference type="Proteomes" id="UP000770586"/>
    </source>
</evidence>
<gene>
    <name evidence="2" type="ORF">J2744_000695</name>
</gene>
<feature type="region of interest" description="Disordered" evidence="1">
    <location>
        <begin position="1"/>
        <end position="29"/>
    </location>
</feature>
<feature type="compositionally biased region" description="Basic and acidic residues" evidence="1">
    <location>
        <begin position="17"/>
        <end position="29"/>
    </location>
</feature>
<sequence length="29" mass="3240">MDDTERPIPDAAHSPLRNRDDATPPEVSH</sequence>